<gene>
    <name evidence="1" type="ordered locus">Mboo_0663</name>
</gene>
<dbReference type="STRING" id="456442.Mboo_0663"/>
<accession>A7I620</accession>
<sequence>MENVLFRYLLLTLLDYGRAPHPVSQRTDSLLIFRLKVLFMELTETLKAFIEEGADWERKQTTLPGVSIIRLPATKNRPASLAIDVNPLGENGLPMKKKGIMIMNAAELAAFRALFNNEKADSLVKALEEILPERKSAGKAKKADVLQL</sequence>
<proteinExistence type="predicted"/>
<reference evidence="2" key="1">
    <citation type="journal article" date="2015" name="Microbiology">
        <title>Genome of Methanoregula boonei 6A8 reveals adaptations to oligotrophic peatland environments.</title>
        <authorList>
            <person name="Braeuer S."/>
            <person name="Cadillo-Quiroz H."/>
            <person name="Kyrpides N."/>
            <person name="Woyke T."/>
            <person name="Goodwin L."/>
            <person name="Detter C."/>
            <person name="Podell S."/>
            <person name="Yavitt J.B."/>
            <person name="Zinder S.H."/>
        </authorList>
    </citation>
    <scope>NUCLEOTIDE SEQUENCE [LARGE SCALE GENOMIC DNA]</scope>
    <source>
        <strain evidence="2">DSM 21154 / JCM 14090 / 6A8</strain>
    </source>
</reference>
<dbReference type="AlphaFoldDB" id="A7I620"/>
<keyword evidence="2" id="KW-1185">Reference proteome</keyword>
<protein>
    <submittedName>
        <fullName evidence="1">Uncharacterized protein</fullName>
    </submittedName>
</protein>
<evidence type="ECO:0000313" key="2">
    <source>
        <dbReference type="Proteomes" id="UP000002408"/>
    </source>
</evidence>
<dbReference type="HOGENOM" id="CLU_147141_0_0_2"/>
<dbReference type="Proteomes" id="UP000002408">
    <property type="component" value="Chromosome"/>
</dbReference>
<name>A7I620_METB6</name>
<evidence type="ECO:0000313" key="1">
    <source>
        <dbReference type="EMBL" id="ABS55181.1"/>
    </source>
</evidence>
<dbReference type="EMBL" id="CP000780">
    <property type="protein sequence ID" value="ABS55181.1"/>
    <property type="molecule type" value="Genomic_DNA"/>
</dbReference>
<organism evidence="1 2">
    <name type="scientific">Methanoregula boonei (strain DSM 21154 / JCM 14090 / 6A8)</name>
    <dbReference type="NCBI Taxonomy" id="456442"/>
    <lineage>
        <taxon>Archaea</taxon>
        <taxon>Methanobacteriati</taxon>
        <taxon>Methanobacteriota</taxon>
        <taxon>Stenosarchaea group</taxon>
        <taxon>Methanomicrobia</taxon>
        <taxon>Methanomicrobiales</taxon>
        <taxon>Methanoregulaceae</taxon>
        <taxon>Methanoregula</taxon>
    </lineage>
</organism>
<dbReference type="eggNOG" id="arCOG08221">
    <property type="taxonomic scope" value="Archaea"/>
</dbReference>
<dbReference type="KEGG" id="mbn:Mboo_0663"/>